<proteinExistence type="predicted"/>
<dbReference type="InterPro" id="IPR045958">
    <property type="entry name" value="DUF6378"/>
</dbReference>
<evidence type="ECO:0000313" key="2">
    <source>
        <dbReference type="EMBL" id="XDJ01058.1"/>
    </source>
</evidence>
<feature type="domain" description="DUF6378" evidence="1">
    <location>
        <begin position="142"/>
        <end position="227"/>
    </location>
</feature>
<accession>A0AB39C3W1</accession>
<reference evidence="2" key="1">
    <citation type="submission" date="2024-06" db="EMBL/GenBank/DDBJ databases">
        <title>This phage originates from the Bacteriophage catalogue of the Bacteriophage Competence Centre, Department of Microbiology und Biotechnology, Max Rubner-Institut, Kiel, Germany.</title>
        <authorList>
            <person name="Sprotte S."/>
            <person name="Brinks E."/>
            <person name="Hille F."/>
        </authorList>
    </citation>
    <scope>NUCLEOTIDE SEQUENCE</scope>
</reference>
<dbReference type="Pfam" id="PF19905">
    <property type="entry name" value="DUF6378"/>
    <property type="match status" value="1"/>
</dbReference>
<evidence type="ECO:0000259" key="1">
    <source>
        <dbReference type="Pfam" id="PF19905"/>
    </source>
</evidence>
<name>A0AB39C3W1_9CAUD</name>
<protein>
    <recommendedName>
        <fullName evidence="1">DUF6378 domain-containing protein</fullName>
    </recommendedName>
</protein>
<sequence length="232" mass="25256">MTTKKKKTADVTDRFTPGDILRFSYEVSEGGQPLRGSNIPGRGSLVEFITYSEINGVETIIARWICMDESGESYMPNVIEFPTNFFTHHGVADESALTAANIATVNHDLARDGETAAYLNAGNRHEEVAPDSAQEALDAAQVLDKVKGHLEARGRRYGAENGKERQFDRVADAFNIVRASANRQNMPLTALDVVTLQAILKICRAQTDDDTDSFEDLAGYAAIGAEVVGGMK</sequence>
<dbReference type="EMBL" id="PP926510">
    <property type="protein sequence ID" value="XDJ01058.1"/>
    <property type="molecule type" value="Genomic_DNA"/>
</dbReference>
<organism evidence="2">
    <name type="scientific">Klebsiella phage PMBT64</name>
    <dbReference type="NCBI Taxonomy" id="3229740"/>
    <lineage>
        <taxon>Viruses</taxon>
        <taxon>Duplodnaviria</taxon>
        <taxon>Heunggongvirae</taxon>
        <taxon>Uroviricota</taxon>
        <taxon>Caudoviricetes</taxon>
    </lineage>
</organism>